<reference evidence="3" key="1">
    <citation type="submission" date="2020-11" db="EMBL/GenBank/DDBJ databases">
        <authorList>
            <consortium name="DOE Joint Genome Institute"/>
            <person name="Ahrendt S."/>
            <person name="Riley R."/>
            <person name="Andreopoulos W."/>
            <person name="LaButti K."/>
            <person name="Pangilinan J."/>
            <person name="Ruiz-duenas F.J."/>
            <person name="Barrasa J.M."/>
            <person name="Sanchez-Garcia M."/>
            <person name="Camarero S."/>
            <person name="Miyauchi S."/>
            <person name="Serrano A."/>
            <person name="Linde D."/>
            <person name="Babiker R."/>
            <person name="Drula E."/>
            <person name="Ayuso-Fernandez I."/>
            <person name="Pacheco R."/>
            <person name="Padilla G."/>
            <person name="Ferreira P."/>
            <person name="Barriuso J."/>
            <person name="Kellner H."/>
            <person name="Castanera R."/>
            <person name="Alfaro M."/>
            <person name="Ramirez L."/>
            <person name="Pisabarro A.G."/>
            <person name="Kuo A."/>
            <person name="Tritt A."/>
            <person name="Lipzen A."/>
            <person name="He G."/>
            <person name="Yan M."/>
            <person name="Ng V."/>
            <person name="Cullen D."/>
            <person name="Martin F."/>
            <person name="Rosso M.-N."/>
            <person name="Henrissat B."/>
            <person name="Hibbett D."/>
            <person name="Martinez A.T."/>
            <person name="Grigoriev I.V."/>
        </authorList>
    </citation>
    <scope>NUCLEOTIDE SEQUENCE</scope>
    <source>
        <strain evidence="3">AH 44721</strain>
    </source>
</reference>
<accession>A0A9P5NJ29</accession>
<comment type="caution">
    <text evidence="3">The sequence shown here is derived from an EMBL/GenBank/DDBJ whole genome shotgun (WGS) entry which is preliminary data.</text>
</comment>
<dbReference type="AlphaFoldDB" id="A0A9P5NJ29"/>
<dbReference type="InterPro" id="IPR046522">
    <property type="entry name" value="DUF6699"/>
</dbReference>
<evidence type="ECO:0000313" key="3">
    <source>
        <dbReference type="EMBL" id="KAF8889547.1"/>
    </source>
</evidence>
<protein>
    <recommendedName>
        <fullName evidence="2">DUF6699 domain-containing protein</fullName>
    </recommendedName>
</protein>
<evidence type="ECO:0000256" key="1">
    <source>
        <dbReference type="SAM" id="MobiDB-lite"/>
    </source>
</evidence>
<keyword evidence="4" id="KW-1185">Reference proteome</keyword>
<proteinExistence type="predicted"/>
<feature type="domain" description="DUF6699" evidence="2">
    <location>
        <begin position="245"/>
        <end position="362"/>
    </location>
</feature>
<organism evidence="3 4">
    <name type="scientific">Gymnopilus junonius</name>
    <name type="common">Spectacular rustgill mushroom</name>
    <name type="synonym">Gymnopilus spectabilis subsp. junonius</name>
    <dbReference type="NCBI Taxonomy" id="109634"/>
    <lineage>
        <taxon>Eukaryota</taxon>
        <taxon>Fungi</taxon>
        <taxon>Dikarya</taxon>
        <taxon>Basidiomycota</taxon>
        <taxon>Agaricomycotina</taxon>
        <taxon>Agaricomycetes</taxon>
        <taxon>Agaricomycetidae</taxon>
        <taxon>Agaricales</taxon>
        <taxon>Agaricineae</taxon>
        <taxon>Hymenogastraceae</taxon>
        <taxon>Gymnopilus</taxon>
    </lineage>
</organism>
<dbReference type="EMBL" id="JADNYJ010000079">
    <property type="protein sequence ID" value="KAF8889547.1"/>
    <property type="molecule type" value="Genomic_DNA"/>
</dbReference>
<dbReference type="Pfam" id="PF20415">
    <property type="entry name" value="DUF6699"/>
    <property type="match status" value="1"/>
</dbReference>
<gene>
    <name evidence="3" type="ORF">CPB84DRAFT_1785459</name>
</gene>
<evidence type="ECO:0000313" key="4">
    <source>
        <dbReference type="Proteomes" id="UP000724874"/>
    </source>
</evidence>
<evidence type="ECO:0000259" key="2">
    <source>
        <dbReference type="Pfam" id="PF20415"/>
    </source>
</evidence>
<feature type="region of interest" description="Disordered" evidence="1">
    <location>
        <begin position="1"/>
        <end position="34"/>
    </location>
</feature>
<dbReference type="Proteomes" id="UP000724874">
    <property type="component" value="Unassembled WGS sequence"/>
</dbReference>
<dbReference type="OrthoDB" id="3202436at2759"/>
<name>A0A9P5NJ29_GYMJU</name>
<sequence>MGRPSYAHNAGYYRSVDPDDDLSQPWQSTPFSDHELPLSPLRPVFDIPRVTPESPITSSSSTPTISLIRVPVPGRKKGFWARIRKFFQTGTFSLDEEIVISIPSGNASKSNTFQSSKVELHEWKQYGYWARPMLHDVMAINSPVTSEKSITTQDLKSRIQNLRGPNHSPHPETWVPGVKHRALPPRPSRWKDPVPNEPLPFPWEVQINPLLQHSLWGPSPLSWCLSDNPLSPTALRYGCTPFIVDCEPPDFAQPATYPFLTHMHFNAVAGDTAPTFPWPFTVYNPRGIQNGDILTEIWKTFQVPVTRDEQMSWPPLRQQAAARALKERCQMESYRRMERFDDVMRRCDALGGIMWFRGIEPTINGGGWMITFGTH</sequence>